<evidence type="ECO:0000256" key="1">
    <source>
        <dbReference type="ARBA" id="ARBA00005656"/>
    </source>
</evidence>
<feature type="domain" description="Phosphate acetyl/butaryl transferase" evidence="4">
    <location>
        <begin position="77"/>
        <end position="292"/>
    </location>
</feature>
<reference evidence="5 6" key="1">
    <citation type="submission" date="2021-10" db="EMBL/GenBank/DDBJ databases">
        <title>Lutispora strain m25 sp. nov., a thermophilic, non-spore-forming bacterium isolated from a lab-scale methanogenic bioreactor digesting anaerobic sludge.</title>
        <authorList>
            <person name="El Houari A."/>
            <person name="Mcdonald J."/>
        </authorList>
    </citation>
    <scope>NUCLEOTIDE SEQUENCE [LARGE SCALE GENOMIC DNA]</scope>
    <source>
        <strain evidence="6">m25</strain>
    </source>
</reference>
<evidence type="ECO:0000259" key="4">
    <source>
        <dbReference type="Pfam" id="PF01515"/>
    </source>
</evidence>
<dbReference type="Pfam" id="PF01515">
    <property type="entry name" value="PTA_PTB"/>
    <property type="match status" value="1"/>
</dbReference>
<dbReference type="Proteomes" id="UP001651880">
    <property type="component" value="Unassembled WGS sequence"/>
</dbReference>
<dbReference type="EMBL" id="JAJEKE010000017">
    <property type="protein sequence ID" value="MCQ1531008.1"/>
    <property type="molecule type" value="Genomic_DNA"/>
</dbReference>
<dbReference type="InterPro" id="IPR050500">
    <property type="entry name" value="Phos_Acetyltrans/Butyryltrans"/>
</dbReference>
<dbReference type="PIRSF" id="PIRSF000428">
    <property type="entry name" value="P_Ac_trans"/>
    <property type="match status" value="1"/>
</dbReference>
<comment type="caution">
    <text evidence="5">The sequence shown here is derived from an EMBL/GenBank/DDBJ whole genome shotgun (WGS) entry which is preliminary data.</text>
</comment>
<evidence type="ECO:0000256" key="2">
    <source>
        <dbReference type="ARBA" id="ARBA00022679"/>
    </source>
</evidence>
<dbReference type="PANTHER" id="PTHR43356">
    <property type="entry name" value="PHOSPHATE ACETYLTRANSFERASE"/>
    <property type="match status" value="1"/>
</dbReference>
<organism evidence="5 6">
    <name type="scientific">Lutispora saccharofermentans</name>
    <dbReference type="NCBI Taxonomy" id="3024236"/>
    <lineage>
        <taxon>Bacteria</taxon>
        <taxon>Bacillati</taxon>
        <taxon>Bacillota</taxon>
        <taxon>Clostridia</taxon>
        <taxon>Lutisporales</taxon>
        <taxon>Lutisporaceae</taxon>
        <taxon>Lutispora</taxon>
    </lineage>
</organism>
<proteinExistence type="inferred from homology"/>
<gene>
    <name evidence="5" type="ORF">LJD61_15870</name>
</gene>
<evidence type="ECO:0000313" key="6">
    <source>
        <dbReference type="Proteomes" id="UP001651880"/>
    </source>
</evidence>
<dbReference type="PANTHER" id="PTHR43356:SF2">
    <property type="entry name" value="PHOSPHATE ACETYLTRANSFERASE"/>
    <property type="match status" value="1"/>
</dbReference>
<name>A0ABT1NIA3_9FIRM</name>
<dbReference type="InterPro" id="IPR002505">
    <property type="entry name" value="PTA_PTB"/>
</dbReference>
<dbReference type="Gene3D" id="3.40.718.10">
    <property type="entry name" value="Isopropylmalate Dehydrogenase"/>
    <property type="match status" value="1"/>
</dbReference>
<protein>
    <submittedName>
        <fullName evidence="5">Bifunctional enoyl-CoA hydratase/phosphate acetyltransferase</fullName>
    </submittedName>
</protein>
<evidence type="ECO:0000256" key="3">
    <source>
        <dbReference type="ARBA" id="ARBA00023315"/>
    </source>
</evidence>
<dbReference type="RefSeq" id="WP_255228529.1">
    <property type="nucleotide sequence ID" value="NZ_JAJEKE010000017.1"/>
</dbReference>
<sequence length="301" mass="32366">MIKNFDELLLAVKNNKTMKLAVAAAQDKEVLEAVNSAAKMKLVEPVLVGDEAAIRNIMDDINMADKYRIIHEPDVIQSAKIAVSLVREGKADFLMKGILQTADIMRAVLDKEAGLRTDSLISHVMVYQVPSYHKLLFLTDGGINVAPDLEQKVKILENAISVCKAMGLSKIYASVLAGAETVNVKIPATVDADALSNMHDKWSKLDTVVEGPVALDLAISKEACEHKKYKGEGGGNADILLVPYYEVGNALGKSLTYFADSKSAGIIMGAKAPIVLVSRADTSETKLLSIAMGSIIAKNIK</sequence>
<keyword evidence="2" id="KW-0808">Transferase</keyword>
<keyword evidence="6" id="KW-1185">Reference proteome</keyword>
<comment type="similarity">
    <text evidence="1">Belongs to the phosphate acetyltransferase and butyryltransferase family.</text>
</comment>
<dbReference type="InterPro" id="IPR012147">
    <property type="entry name" value="P_Ac_Bu_trans"/>
</dbReference>
<evidence type="ECO:0000313" key="5">
    <source>
        <dbReference type="EMBL" id="MCQ1531008.1"/>
    </source>
</evidence>
<dbReference type="SUPFAM" id="SSF53659">
    <property type="entry name" value="Isocitrate/Isopropylmalate dehydrogenase-like"/>
    <property type="match status" value="1"/>
</dbReference>
<accession>A0ABT1NIA3</accession>
<dbReference type="NCBIfam" id="NF006045">
    <property type="entry name" value="PRK08190.1"/>
    <property type="match status" value="1"/>
</dbReference>
<keyword evidence="3" id="KW-0012">Acyltransferase</keyword>